<evidence type="ECO:0000256" key="2">
    <source>
        <dbReference type="ARBA" id="ARBA00020364"/>
    </source>
</evidence>
<feature type="compositionally biased region" description="Basic residues" evidence="7">
    <location>
        <begin position="222"/>
        <end position="235"/>
    </location>
</feature>
<proteinExistence type="predicted"/>
<dbReference type="InterPro" id="IPR045164">
    <property type="entry name" value="RBM41/RNPC3"/>
</dbReference>
<accession>A0AA38IY26</accession>
<feature type="region of interest" description="Disordered" evidence="7">
    <location>
        <begin position="167"/>
        <end position="261"/>
    </location>
</feature>
<dbReference type="InterPro" id="IPR012677">
    <property type="entry name" value="Nucleotide-bd_a/b_plait_sf"/>
</dbReference>
<dbReference type="AlphaFoldDB" id="A0AA38IY26"/>
<evidence type="ECO:0000256" key="6">
    <source>
        <dbReference type="PROSITE-ProRule" id="PRU00176"/>
    </source>
</evidence>
<dbReference type="GO" id="GO:0000398">
    <property type="term" value="P:mRNA splicing, via spliceosome"/>
    <property type="evidence" value="ECO:0007669"/>
    <property type="project" value="TreeGrafter"/>
</dbReference>
<keyword evidence="3" id="KW-0677">Repeat</keyword>
<feature type="compositionally biased region" description="Basic and acidic residues" evidence="7">
    <location>
        <begin position="210"/>
        <end position="219"/>
    </location>
</feature>
<evidence type="ECO:0000313" key="10">
    <source>
        <dbReference type="Proteomes" id="UP001168821"/>
    </source>
</evidence>
<dbReference type="SUPFAM" id="SSF54928">
    <property type="entry name" value="RNA-binding domain, RBD"/>
    <property type="match status" value="2"/>
</dbReference>
<gene>
    <name evidence="9" type="ORF">Zmor_006975</name>
</gene>
<dbReference type="EMBL" id="JALNTZ010000002">
    <property type="protein sequence ID" value="KAJ3662636.1"/>
    <property type="molecule type" value="Genomic_DNA"/>
</dbReference>
<feature type="compositionally biased region" description="Basic and acidic residues" evidence="7">
    <location>
        <begin position="246"/>
        <end position="261"/>
    </location>
</feature>
<reference evidence="9" key="1">
    <citation type="journal article" date="2023" name="G3 (Bethesda)">
        <title>Whole genome assemblies of Zophobas morio and Tenebrio molitor.</title>
        <authorList>
            <person name="Kaur S."/>
            <person name="Stinson S.A."/>
            <person name="diCenzo G.C."/>
        </authorList>
    </citation>
    <scope>NUCLEOTIDE SEQUENCE</scope>
    <source>
        <strain evidence="9">QUZm001</strain>
    </source>
</reference>
<evidence type="ECO:0000313" key="9">
    <source>
        <dbReference type="EMBL" id="KAJ3662636.1"/>
    </source>
</evidence>
<dbReference type="GO" id="GO:0097157">
    <property type="term" value="F:pre-mRNA intronic binding"/>
    <property type="evidence" value="ECO:0007669"/>
    <property type="project" value="TreeGrafter"/>
</dbReference>
<keyword evidence="10" id="KW-1185">Reference proteome</keyword>
<dbReference type="GO" id="GO:0005689">
    <property type="term" value="C:U12-type spliceosomal complex"/>
    <property type="evidence" value="ECO:0007669"/>
    <property type="project" value="TreeGrafter"/>
</dbReference>
<dbReference type="Pfam" id="PF00076">
    <property type="entry name" value="RRM_1"/>
    <property type="match status" value="2"/>
</dbReference>
<evidence type="ECO:0000256" key="5">
    <source>
        <dbReference type="ARBA" id="ARBA00023242"/>
    </source>
</evidence>
<keyword evidence="4 6" id="KW-0694">RNA-binding</keyword>
<dbReference type="GO" id="GO:0030626">
    <property type="term" value="F:U12 snRNA binding"/>
    <property type="evidence" value="ECO:0007669"/>
    <property type="project" value="TreeGrafter"/>
</dbReference>
<sequence length="427" mass="48703">MVCEDVLKVKNLPKELTDAEKEEFLKHFGATKVKQITSKSRQRSVVFARFESKEVAREVLFRLHQAYVLKNRLCVEYAVHDIGLPKVKKIEETSSSSKEHFKTFVTKLNSFNSSVGFQQPPPPHLKYSYPKANRLTINNIGHALATVPKFYTQVLHLMNRMNLPPPFAVPDPMRQRVPQQPVQQKNVVPPPPPKQQQGSSSESELESDEESKTTKEIIPQKRVLRQKKAVKRPKFIKPVTSTVPSTKHEKPEDVFEKTDATTQRKIELKVSATALESKQIEDQSEHVGTIPSSSKDSEEEDNKDKQVISAEELTSNQIPEKDLDVLPVFKNYHPGAPTCRLYIKNIAKNVELKDLEYIYNRYKVENEEDKTSTFDIRLMQEGRMKGQAFVTLNSVEIAQKALKETNGYILKDKPLVVVFARSAPAKK</sequence>
<organism evidence="9 10">
    <name type="scientific">Zophobas morio</name>
    <dbReference type="NCBI Taxonomy" id="2755281"/>
    <lineage>
        <taxon>Eukaryota</taxon>
        <taxon>Metazoa</taxon>
        <taxon>Ecdysozoa</taxon>
        <taxon>Arthropoda</taxon>
        <taxon>Hexapoda</taxon>
        <taxon>Insecta</taxon>
        <taxon>Pterygota</taxon>
        <taxon>Neoptera</taxon>
        <taxon>Endopterygota</taxon>
        <taxon>Coleoptera</taxon>
        <taxon>Polyphaga</taxon>
        <taxon>Cucujiformia</taxon>
        <taxon>Tenebrionidae</taxon>
        <taxon>Zophobas</taxon>
    </lineage>
</organism>
<dbReference type="PANTHER" id="PTHR16105:SF0">
    <property type="entry name" value="RNA-BINDING REGION-CONTAINING PROTEIN 3"/>
    <property type="match status" value="1"/>
</dbReference>
<feature type="domain" description="RRM" evidence="8">
    <location>
        <begin position="5"/>
        <end position="80"/>
    </location>
</feature>
<dbReference type="SMART" id="SM00360">
    <property type="entry name" value="RRM"/>
    <property type="match status" value="2"/>
</dbReference>
<evidence type="ECO:0000256" key="1">
    <source>
        <dbReference type="ARBA" id="ARBA00004123"/>
    </source>
</evidence>
<feature type="compositionally biased region" description="Low complexity" evidence="7">
    <location>
        <begin position="170"/>
        <end position="187"/>
    </location>
</feature>
<dbReference type="PROSITE" id="PS50102">
    <property type="entry name" value="RRM"/>
    <property type="match status" value="2"/>
</dbReference>
<name>A0AA38IY26_9CUCU</name>
<feature type="region of interest" description="Disordered" evidence="7">
    <location>
        <begin position="277"/>
        <end position="314"/>
    </location>
</feature>
<dbReference type="Proteomes" id="UP001168821">
    <property type="component" value="Unassembled WGS sequence"/>
</dbReference>
<dbReference type="CDD" id="cd12238">
    <property type="entry name" value="RRM1_RBM40_like"/>
    <property type="match status" value="1"/>
</dbReference>
<dbReference type="InterPro" id="IPR034147">
    <property type="entry name" value="RBM40_RRM1"/>
</dbReference>
<dbReference type="FunFam" id="3.30.70.330:FF:000207">
    <property type="entry name" value="RNA-binding region (RNP1, RRM)-containing 3"/>
    <property type="match status" value="1"/>
</dbReference>
<feature type="domain" description="RRM" evidence="8">
    <location>
        <begin position="339"/>
        <end position="422"/>
    </location>
</feature>
<dbReference type="InterPro" id="IPR000504">
    <property type="entry name" value="RRM_dom"/>
</dbReference>
<dbReference type="InterPro" id="IPR035979">
    <property type="entry name" value="RBD_domain_sf"/>
</dbReference>
<evidence type="ECO:0000256" key="4">
    <source>
        <dbReference type="ARBA" id="ARBA00022884"/>
    </source>
</evidence>
<evidence type="ECO:0000256" key="7">
    <source>
        <dbReference type="SAM" id="MobiDB-lite"/>
    </source>
</evidence>
<protein>
    <recommendedName>
        <fullName evidence="2">RNA-binding region-containing protein 3</fullName>
    </recommendedName>
</protein>
<evidence type="ECO:0000256" key="3">
    <source>
        <dbReference type="ARBA" id="ARBA00022737"/>
    </source>
</evidence>
<keyword evidence="5" id="KW-0539">Nucleus</keyword>
<comment type="subcellular location">
    <subcellularLocation>
        <location evidence="1">Nucleus</location>
    </subcellularLocation>
</comment>
<comment type="caution">
    <text evidence="9">The sequence shown here is derived from an EMBL/GenBank/DDBJ whole genome shotgun (WGS) entry which is preliminary data.</text>
</comment>
<dbReference type="PANTHER" id="PTHR16105">
    <property type="entry name" value="RNA-BINDING REGION-CONTAINING PROTEIN 3"/>
    <property type="match status" value="1"/>
</dbReference>
<dbReference type="Gene3D" id="3.30.70.330">
    <property type="match status" value="2"/>
</dbReference>
<dbReference type="CDD" id="cd12239">
    <property type="entry name" value="RRM2_RBM40_like"/>
    <property type="match status" value="1"/>
</dbReference>
<evidence type="ECO:0000259" key="8">
    <source>
        <dbReference type="PROSITE" id="PS50102"/>
    </source>
</evidence>